<proteinExistence type="predicted"/>
<sequence length="116" mass="12762">MTEDELVGLMSVTVDISRELEDDHVEFWKLAKGLSRALPAADKDTIKTCARAMLIALLDSNVVLGDLSGHTGLFEPWPDPLLSIDAAMASWQELDREPNMGDIGWLSRLPGAENEQ</sequence>
<evidence type="ECO:0000313" key="2">
    <source>
        <dbReference type="Proteomes" id="UP001165042"/>
    </source>
</evidence>
<reference evidence="1" key="1">
    <citation type="submission" date="2023-02" db="EMBL/GenBank/DDBJ databases">
        <title>Actinokineospora globicatena NBRC 15670.</title>
        <authorList>
            <person name="Ichikawa N."/>
            <person name="Sato H."/>
            <person name="Tonouchi N."/>
        </authorList>
    </citation>
    <scope>NUCLEOTIDE SEQUENCE</scope>
    <source>
        <strain evidence="1">NBRC 15670</strain>
    </source>
</reference>
<dbReference type="Proteomes" id="UP001165042">
    <property type="component" value="Unassembled WGS sequence"/>
</dbReference>
<organism evidence="1 2">
    <name type="scientific">Actinokineospora globicatena</name>
    <dbReference type="NCBI Taxonomy" id="103729"/>
    <lineage>
        <taxon>Bacteria</taxon>
        <taxon>Bacillati</taxon>
        <taxon>Actinomycetota</taxon>
        <taxon>Actinomycetes</taxon>
        <taxon>Pseudonocardiales</taxon>
        <taxon>Pseudonocardiaceae</taxon>
        <taxon>Actinokineospora</taxon>
    </lineage>
</organism>
<accession>A0A9W6QJ68</accession>
<protein>
    <submittedName>
        <fullName evidence="1">Uncharacterized protein</fullName>
    </submittedName>
</protein>
<name>A0A9W6QJ68_9PSEU</name>
<dbReference type="AlphaFoldDB" id="A0A9W6QJ68"/>
<evidence type="ECO:0000313" key="1">
    <source>
        <dbReference type="EMBL" id="GLW89579.1"/>
    </source>
</evidence>
<dbReference type="RefSeq" id="WP_285606952.1">
    <property type="nucleotide sequence ID" value="NZ_BSSD01000001.1"/>
</dbReference>
<keyword evidence="2" id="KW-1185">Reference proteome</keyword>
<dbReference type="EMBL" id="BSSD01000001">
    <property type="protein sequence ID" value="GLW89579.1"/>
    <property type="molecule type" value="Genomic_DNA"/>
</dbReference>
<gene>
    <name evidence="1" type="ORF">Aglo03_03950</name>
</gene>
<comment type="caution">
    <text evidence="1">The sequence shown here is derived from an EMBL/GenBank/DDBJ whole genome shotgun (WGS) entry which is preliminary data.</text>
</comment>